<dbReference type="PANTHER" id="PTHR13650">
    <property type="entry name" value="SPATACSIN"/>
    <property type="match status" value="1"/>
</dbReference>
<reference evidence="1" key="2">
    <citation type="submission" date="2025-08" db="UniProtKB">
        <authorList>
            <consortium name="Ensembl"/>
        </authorList>
    </citation>
    <scope>IDENTIFICATION</scope>
</reference>
<reference evidence="1" key="3">
    <citation type="submission" date="2025-09" db="UniProtKB">
        <authorList>
            <consortium name="Ensembl"/>
        </authorList>
    </citation>
    <scope>IDENTIFICATION</scope>
</reference>
<dbReference type="AlphaFoldDB" id="A0A452J2V5"/>
<evidence type="ECO:0000313" key="2">
    <source>
        <dbReference type="Proteomes" id="UP000291020"/>
    </source>
</evidence>
<dbReference type="GO" id="GO:0045202">
    <property type="term" value="C:synapse"/>
    <property type="evidence" value="ECO:0007669"/>
    <property type="project" value="TreeGrafter"/>
</dbReference>
<name>A0A452J2V5_9SAUR</name>
<protein>
    <recommendedName>
        <fullName evidence="3">SPG11 vesicle trafficking associated, spatacsin</fullName>
    </recommendedName>
</protein>
<organism evidence="1 2">
    <name type="scientific">Gopherus agassizii</name>
    <name type="common">Agassiz's desert tortoise</name>
    <dbReference type="NCBI Taxonomy" id="38772"/>
    <lineage>
        <taxon>Eukaryota</taxon>
        <taxon>Metazoa</taxon>
        <taxon>Chordata</taxon>
        <taxon>Craniata</taxon>
        <taxon>Vertebrata</taxon>
        <taxon>Euteleostomi</taxon>
        <taxon>Archelosauria</taxon>
        <taxon>Testudinata</taxon>
        <taxon>Testudines</taxon>
        <taxon>Cryptodira</taxon>
        <taxon>Durocryptodira</taxon>
        <taxon>Testudinoidea</taxon>
        <taxon>Testudinidae</taxon>
        <taxon>Gopherus</taxon>
    </lineage>
</organism>
<dbReference type="Ensembl" id="ENSGAGT00000039314.1">
    <property type="protein sequence ID" value="ENSGAGP00000034733.1"/>
    <property type="gene ID" value="ENSGAGG00000024667.1"/>
</dbReference>
<dbReference type="GO" id="GO:0005737">
    <property type="term" value="C:cytoplasm"/>
    <property type="evidence" value="ECO:0007669"/>
    <property type="project" value="TreeGrafter"/>
</dbReference>
<evidence type="ECO:0000313" key="1">
    <source>
        <dbReference type="Ensembl" id="ENSGAGP00000034733.1"/>
    </source>
</evidence>
<dbReference type="GO" id="GO:0007268">
    <property type="term" value="P:chemical synaptic transmission"/>
    <property type="evidence" value="ECO:0007669"/>
    <property type="project" value="TreeGrafter"/>
</dbReference>
<dbReference type="GO" id="GO:0048489">
    <property type="term" value="P:synaptic vesicle transport"/>
    <property type="evidence" value="ECO:0007669"/>
    <property type="project" value="TreeGrafter"/>
</dbReference>
<sequence>RMEGAKGELRVLLVPLAREARSPQADTAQAKLNRAQDALGSLLVSGGLHLRSLAWDRAGRARGSPIPGPWADFMWEDAENNDPQGNKPKLLALSKNNDLFVYELNREDGKSDTTALYSWNEKRLKKLLEVKNISLSSISSVRILSFKKNTSLLLLNNFILVHLDFPGEDTELQALDCFILDLSPQALERITDVNFCRGVLFLLDNSGWIYIFDTVDGVHLADVDVALFQANVEDENKNTTILSPLTLVKVSHDLNVAVIINSSNYAISIDLNLYFREFPGHLFCKKIFQNLPVTRLEGIDEDDLASSDCSMKLTRFSFRTDRSWKAHLSSLYNTSKRPDSPNLVPNICLPWYQYLPHLEHYDYKICDTSEKILSSIPQDSAYILSKSTRKDYANINDIGRQWKKIHPGGLEEMMKLECKSVTGFSALFALSAGDKGLTVALWDLETQDVTYYHIGKNCIYVDCSGEEQLCVIQTGDNSSYIFYTFAPHINSTGSCVCYAGLENRQLDTVDFFLKSKENLFNLTSACSLPEQSTNIRPQFYLKSVEELKPALDLLCSAIRENDLEAQSKHFSEQLLNLTLAFLNKQIREIFIHTEELDECLQKCVDILTTYIIELRTFMIKFPRKQRNLINIRCDLDEDIPRIEQSQMWETLTPKQVIFEAILNNRIPEAQTFFRVNQNPAQSLQELIQIGFELVYDSLLKGDVKEASELIRNMVSDV</sequence>
<proteinExistence type="predicted"/>
<dbReference type="GO" id="GO:0008088">
    <property type="term" value="P:axo-dendritic transport"/>
    <property type="evidence" value="ECO:0007669"/>
    <property type="project" value="TreeGrafter"/>
</dbReference>
<dbReference type="GO" id="GO:0030424">
    <property type="term" value="C:axon"/>
    <property type="evidence" value="ECO:0007669"/>
    <property type="project" value="TreeGrafter"/>
</dbReference>
<dbReference type="PANTHER" id="PTHR13650:SF0">
    <property type="entry name" value="SPATACSIN"/>
    <property type="match status" value="1"/>
</dbReference>
<dbReference type="InterPro" id="IPR028103">
    <property type="entry name" value="Spatacsin"/>
</dbReference>
<accession>A0A452J2V5</accession>
<dbReference type="STRING" id="38772.ENSGAGP00000034733"/>
<dbReference type="GO" id="GO:0030425">
    <property type="term" value="C:dendrite"/>
    <property type="evidence" value="ECO:0007669"/>
    <property type="project" value="TreeGrafter"/>
</dbReference>
<keyword evidence="2" id="KW-1185">Reference proteome</keyword>
<evidence type="ECO:0008006" key="3">
    <source>
        <dbReference type="Google" id="ProtNLM"/>
    </source>
</evidence>
<dbReference type="Proteomes" id="UP000291020">
    <property type="component" value="Unassembled WGS sequence"/>
</dbReference>
<reference evidence="2" key="1">
    <citation type="journal article" date="2017" name="PLoS ONE">
        <title>The Agassiz's desert tortoise genome provides a resource for the conservation of a threatened species.</title>
        <authorList>
            <person name="Tollis M."/>
            <person name="DeNardo D.F."/>
            <person name="Cornelius J.A."/>
            <person name="Dolby G.A."/>
            <person name="Edwards T."/>
            <person name="Henen B.T."/>
            <person name="Karl A.E."/>
            <person name="Murphy R.W."/>
            <person name="Kusumi K."/>
        </authorList>
    </citation>
    <scope>NUCLEOTIDE SEQUENCE [LARGE SCALE GENOMIC DNA]</scope>
</reference>
<dbReference type="GO" id="GO:0007409">
    <property type="term" value="P:axonogenesis"/>
    <property type="evidence" value="ECO:0007669"/>
    <property type="project" value="TreeGrafter"/>
</dbReference>